<name>A0A3N2CTM4_9ACTN</name>
<organism evidence="1 2">
    <name type="scientific">Nocardioides aurantiacus</name>
    <dbReference type="NCBI Taxonomy" id="86796"/>
    <lineage>
        <taxon>Bacteria</taxon>
        <taxon>Bacillati</taxon>
        <taxon>Actinomycetota</taxon>
        <taxon>Actinomycetes</taxon>
        <taxon>Propionibacteriales</taxon>
        <taxon>Nocardioidaceae</taxon>
        <taxon>Nocardioides</taxon>
    </lineage>
</organism>
<dbReference type="EMBL" id="RKHO01000001">
    <property type="protein sequence ID" value="ROR90890.1"/>
    <property type="molecule type" value="Genomic_DNA"/>
</dbReference>
<accession>A0A3N2CTM4</accession>
<sequence>MFLAAAASFLLLRFVRVPEVVTVVLSLVSLPGMATEMFLRLTLGATGISTVLPYGVVDALVFGAPACLQGLTYAAPLHVLRRLRSTSLAHPATSPEHTPAG</sequence>
<dbReference type="AlphaFoldDB" id="A0A3N2CTM4"/>
<comment type="caution">
    <text evidence="1">The sequence shown here is derived from an EMBL/GenBank/DDBJ whole genome shotgun (WGS) entry which is preliminary data.</text>
</comment>
<dbReference type="Proteomes" id="UP000281738">
    <property type="component" value="Unassembled WGS sequence"/>
</dbReference>
<reference evidence="1 2" key="1">
    <citation type="submission" date="2018-11" db="EMBL/GenBank/DDBJ databases">
        <title>Sequencing the genomes of 1000 actinobacteria strains.</title>
        <authorList>
            <person name="Klenk H.-P."/>
        </authorList>
    </citation>
    <scope>NUCLEOTIDE SEQUENCE [LARGE SCALE GENOMIC DNA]</scope>
    <source>
        <strain evidence="1 2">DSM 12652</strain>
    </source>
</reference>
<keyword evidence="2" id="KW-1185">Reference proteome</keyword>
<evidence type="ECO:0000313" key="1">
    <source>
        <dbReference type="EMBL" id="ROR90890.1"/>
    </source>
</evidence>
<proteinExistence type="predicted"/>
<gene>
    <name evidence="1" type="ORF">EDD33_1739</name>
</gene>
<protein>
    <submittedName>
        <fullName evidence="1">Uncharacterized protein</fullName>
    </submittedName>
</protein>
<evidence type="ECO:0000313" key="2">
    <source>
        <dbReference type="Proteomes" id="UP000281738"/>
    </source>
</evidence>